<dbReference type="RefSeq" id="WP_092003610.1">
    <property type="nucleotide sequence ID" value="NZ_FOUR01000005.1"/>
</dbReference>
<evidence type="ECO:0000259" key="1">
    <source>
        <dbReference type="PROSITE" id="PS50990"/>
    </source>
</evidence>
<dbReference type="AlphaFoldDB" id="A0A1I4WXU0"/>
<dbReference type="Gene3D" id="3.90.70.10">
    <property type="entry name" value="Cysteine proteinases"/>
    <property type="match status" value="1"/>
</dbReference>
<reference evidence="3" key="1">
    <citation type="submission" date="2016-10" db="EMBL/GenBank/DDBJ databases">
        <authorList>
            <person name="Varghese N."/>
            <person name="Submissions S."/>
        </authorList>
    </citation>
    <scope>NUCLEOTIDE SEQUENCE [LARGE SCALE GENOMIC DNA]</scope>
    <source>
        <strain evidence="3">CGMCC 1.6775</strain>
    </source>
</reference>
<dbReference type="Proteomes" id="UP000199339">
    <property type="component" value="Unassembled WGS sequence"/>
</dbReference>
<dbReference type="CDD" id="cd02423">
    <property type="entry name" value="Peptidase_C39G"/>
    <property type="match status" value="1"/>
</dbReference>
<proteinExistence type="predicted"/>
<dbReference type="GO" id="GO:0005524">
    <property type="term" value="F:ATP binding"/>
    <property type="evidence" value="ECO:0007669"/>
    <property type="project" value="InterPro"/>
</dbReference>
<evidence type="ECO:0000313" key="2">
    <source>
        <dbReference type="EMBL" id="SFN18554.1"/>
    </source>
</evidence>
<protein>
    <recommendedName>
        <fullName evidence="1">Peptidase C39 domain-containing protein</fullName>
    </recommendedName>
</protein>
<dbReference type="InterPro" id="IPR005074">
    <property type="entry name" value="Peptidase_C39"/>
</dbReference>
<dbReference type="PROSITE" id="PS50990">
    <property type="entry name" value="PEPTIDASE_C39"/>
    <property type="match status" value="1"/>
</dbReference>
<organism evidence="2 3">
    <name type="scientific">Marinobacter pelagius</name>
    <dbReference type="NCBI Taxonomy" id="379482"/>
    <lineage>
        <taxon>Bacteria</taxon>
        <taxon>Pseudomonadati</taxon>
        <taxon>Pseudomonadota</taxon>
        <taxon>Gammaproteobacteria</taxon>
        <taxon>Pseudomonadales</taxon>
        <taxon>Marinobacteraceae</taxon>
        <taxon>Marinobacter</taxon>
    </lineage>
</organism>
<dbReference type="Pfam" id="PF03412">
    <property type="entry name" value="Peptidase_C39"/>
    <property type="match status" value="1"/>
</dbReference>
<dbReference type="GO" id="GO:0016020">
    <property type="term" value="C:membrane"/>
    <property type="evidence" value="ECO:0007669"/>
    <property type="project" value="InterPro"/>
</dbReference>
<dbReference type="OrthoDB" id="13401at2"/>
<accession>A0A1I4WXU0</accession>
<name>A0A1I4WXU0_9GAMM</name>
<dbReference type="GO" id="GO:0006508">
    <property type="term" value="P:proteolysis"/>
    <property type="evidence" value="ECO:0007669"/>
    <property type="project" value="InterPro"/>
</dbReference>
<feature type="domain" description="Peptidase C39" evidence="1">
    <location>
        <begin position="53"/>
        <end position="184"/>
    </location>
</feature>
<evidence type="ECO:0000313" key="3">
    <source>
        <dbReference type="Proteomes" id="UP000199339"/>
    </source>
</evidence>
<sequence>MVSRVLTGFTVGALVTLWPPAHAGSVMVPGLAGGIQVEVASFQAQRFSTVMRQQYDFSCGSAALASLLTFHYDDSVSEAEVFEGMFDLADIEKVRREGFSMLDMKRYLEQRGYQADGFRMPLEGLRTKVKVPVIVLVNLEGYRHFVIIKGISDTAVLVGDPARGLKEYSRSEFEKHWDGAAFLIRSHLAQGRASFQLAGNWSGIVRAPLSSAQEGPAIGHTLPYWPSSREW</sequence>
<gene>
    <name evidence="2" type="ORF">SAMN04487961_2382</name>
</gene>
<keyword evidence="3" id="KW-1185">Reference proteome</keyword>
<dbReference type="EMBL" id="FOUR01000005">
    <property type="protein sequence ID" value="SFN18554.1"/>
    <property type="molecule type" value="Genomic_DNA"/>
</dbReference>
<dbReference type="GO" id="GO:0008233">
    <property type="term" value="F:peptidase activity"/>
    <property type="evidence" value="ECO:0007669"/>
    <property type="project" value="InterPro"/>
</dbReference>